<keyword evidence="4" id="KW-0547">Nucleotide-binding</keyword>
<dbReference type="Ensembl" id="ENSTRUT00000055938.2">
    <property type="protein sequence ID" value="ENSTRUP00000055300.2"/>
    <property type="gene ID" value="ENSTRUG00000021495.2"/>
</dbReference>
<evidence type="ECO:0000256" key="3">
    <source>
        <dbReference type="ARBA" id="ARBA00022679"/>
    </source>
</evidence>
<name>A0A3B5KPK9_TAKRU</name>
<dbReference type="GO" id="GO:0005739">
    <property type="term" value="C:mitochondrion"/>
    <property type="evidence" value="ECO:0007669"/>
    <property type="project" value="UniProtKB-SubCell"/>
</dbReference>
<dbReference type="STRING" id="31033.ENSTRUP00000055300"/>
<dbReference type="PANTHER" id="PTHR10344:SF4">
    <property type="entry name" value="UMP-CMP KINASE 2, MITOCHONDRIAL"/>
    <property type="match status" value="1"/>
</dbReference>
<evidence type="ECO:0000256" key="15">
    <source>
        <dbReference type="ARBA" id="ARBA00076149"/>
    </source>
</evidence>
<dbReference type="EC" id="2.7.4.14" evidence="13"/>
<dbReference type="OrthoDB" id="425602at2759"/>
<dbReference type="GO" id="GO:0005524">
    <property type="term" value="F:ATP binding"/>
    <property type="evidence" value="ECO:0007669"/>
    <property type="project" value="UniProtKB-KW"/>
</dbReference>
<evidence type="ECO:0000256" key="8">
    <source>
        <dbReference type="ARBA" id="ARBA00022975"/>
    </source>
</evidence>
<protein>
    <recommendedName>
        <fullName evidence="14">UMP-CMP kinase 2, mitochondrial</fullName>
        <ecNumber evidence="13">2.7.4.14</ecNumber>
    </recommendedName>
    <alternativeName>
        <fullName evidence="15">Nucleoside-diphosphate kinase</fullName>
    </alternativeName>
</protein>
<dbReference type="GO" id="GO:0006233">
    <property type="term" value="P:dTDP biosynthetic process"/>
    <property type="evidence" value="ECO:0007669"/>
    <property type="project" value="TreeGrafter"/>
</dbReference>
<comment type="subcellular location">
    <subcellularLocation>
        <location evidence="1">Mitochondrion</location>
    </subcellularLocation>
</comment>
<evidence type="ECO:0000256" key="1">
    <source>
        <dbReference type="ARBA" id="ARBA00004173"/>
    </source>
</evidence>
<evidence type="ECO:0000256" key="6">
    <source>
        <dbReference type="ARBA" id="ARBA00022840"/>
    </source>
</evidence>
<dbReference type="SUPFAM" id="SSF52540">
    <property type="entry name" value="P-loop containing nucleoside triphosphate hydrolases"/>
    <property type="match status" value="1"/>
</dbReference>
<reference evidence="17" key="2">
    <citation type="submission" date="2025-08" db="UniProtKB">
        <authorList>
            <consortium name="Ensembl"/>
        </authorList>
    </citation>
    <scope>IDENTIFICATION</scope>
</reference>
<evidence type="ECO:0000313" key="18">
    <source>
        <dbReference type="Proteomes" id="UP000005226"/>
    </source>
</evidence>
<comment type="catalytic activity">
    <reaction evidence="12">
        <text>dCMP + ATP = dCDP + ADP</text>
        <dbReference type="Rhea" id="RHEA:25094"/>
        <dbReference type="ChEBI" id="CHEBI:30616"/>
        <dbReference type="ChEBI" id="CHEBI:57566"/>
        <dbReference type="ChEBI" id="CHEBI:58593"/>
        <dbReference type="ChEBI" id="CHEBI:456216"/>
        <dbReference type="EC" id="2.7.4.14"/>
    </reaction>
</comment>
<evidence type="ECO:0000259" key="16">
    <source>
        <dbReference type="Pfam" id="PF02223"/>
    </source>
</evidence>
<dbReference type="OMA" id="CYSVLVC"/>
<evidence type="ECO:0000256" key="11">
    <source>
        <dbReference type="ARBA" id="ARBA00051396"/>
    </source>
</evidence>
<keyword evidence="10" id="KW-0496">Mitochondrion</keyword>
<gene>
    <name evidence="17" type="primary">cmpk2</name>
</gene>
<evidence type="ECO:0000256" key="2">
    <source>
        <dbReference type="ARBA" id="ARBA00009776"/>
    </source>
</evidence>
<evidence type="ECO:0000256" key="12">
    <source>
        <dbReference type="ARBA" id="ARBA00051598"/>
    </source>
</evidence>
<organism evidence="17 18">
    <name type="scientific">Takifugu rubripes</name>
    <name type="common">Japanese pufferfish</name>
    <name type="synonym">Fugu rubripes</name>
    <dbReference type="NCBI Taxonomy" id="31033"/>
    <lineage>
        <taxon>Eukaryota</taxon>
        <taxon>Metazoa</taxon>
        <taxon>Chordata</taxon>
        <taxon>Craniata</taxon>
        <taxon>Vertebrata</taxon>
        <taxon>Euteleostomi</taxon>
        <taxon>Actinopterygii</taxon>
        <taxon>Neopterygii</taxon>
        <taxon>Teleostei</taxon>
        <taxon>Neoteleostei</taxon>
        <taxon>Acanthomorphata</taxon>
        <taxon>Eupercaria</taxon>
        <taxon>Tetraodontiformes</taxon>
        <taxon>Tetradontoidea</taxon>
        <taxon>Tetraodontidae</taxon>
        <taxon>Takifugu</taxon>
    </lineage>
</organism>
<feature type="domain" description="Thymidylate kinase-like" evidence="16">
    <location>
        <begin position="259"/>
        <end position="439"/>
    </location>
</feature>
<keyword evidence="6" id="KW-0067">ATP-binding</keyword>
<dbReference type="GeneTree" id="ENSGT00940000154030"/>
<keyword evidence="5" id="KW-0418">Kinase</keyword>
<dbReference type="GO" id="GO:0006235">
    <property type="term" value="P:dTTP biosynthetic process"/>
    <property type="evidence" value="ECO:0007669"/>
    <property type="project" value="TreeGrafter"/>
</dbReference>
<reference evidence="17 18" key="1">
    <citation type="journal article" date="2011" name="Genome Biol. Evol.">
        <title>Integration of the genetic map and genome assembly of fugu facilitates insights into distinct features of genome evolution in teleosts and mammals.</title>
        <authorList>
            <person name="Kai W."/>
            <person name="Kikuchi K."/>
            <person name="Tohari S."/>
            <person name="Chew A.K."/>
            <person name="Tay A."/>
            <person name="Fujiwara A."/>
            <person name="Hosoya S."/>
            <person name="Suetake H."/>
            <person name="Naruse K."/>
            <person name="Brenner S."/>
            <person name="Suzuki Y."/>
            <person name="Venkatesh B."/>
        </authorList>
    </citation>
    <scope>NUCLEOTIDE SEQUENCE [LARGE SCALE GENOMIC DNA]</scope>
</reference>
<dbReference type="FunFam" id="3.40.50.300:FF:001133">
    <property type="entry name" value="UMP-CMP kinase 2, mitochondrial"/>
    <property type="match status" value="1"/>
</dbReference>
<dbReference type="PANTHER" id="PTHR10344">
    <property type="entry name" value="THYMIDYLATE KINASE"/>
    <property type="match status" value="1"/>
</dbReference>
<evidence type="ECO:0000256" key="10">
    <source>
        <dbReference type="ARBA" id="ARBA00023128"/>
    </source>
</evidence>
<dbReference type="Proteomes" id="UP000005226">
    <property type="component" value="Chromosome 2"/>
</dbReference>
<dbReference type="GO" id="GO:0004550">
    <property type="term" value="F:nucleoside diphosphate kinase activity"/>
    <property type="evidence" value="ECO:0007669"/>
    <property type="project" value="TreeGrafter"/>
</dbReference>
<sequence>MTHTAPKEITGLSQKPTTDSLFKRCRNLSQPMQLMARRTMSVVSQWSSRIFSVELDGAESYFAIQETRKGDVLPEAFRRANRDRFYSVLVSCSDRLRQVKFHADLEEKLLKALPAGCAVDPMSSFLPGTRGSLIRGYFLKASSEDPSFSDRLLRDLIKDDPVLVCSYVKCEDGGTWTQNLWPDAHSEMIKTFYVVHSEAPKVHPSTLNIINSDVFYSFEEAREVLKESSDIIPEAASVLELLPSRAGPRGRPDFPVIVIEGLDATGKTTLTESLKGALGAALLRSPPQCLSPFRERFDQEPPLIRRAFYALGNYITADQVSQEASKGPVIVDRFWHSTAAYAIATAVGGPVCNLPDEGSELYRWPSDLLEPTLVVLLTLDPEERKRRLRDRGLIKTEEEQKLDHNQLFRLKVEQAYRRIVGPVCVTVDASPSADQVLREVQLLIKTKCHL</sequence>
<evidence type="ECO:0000256" key="9">
    <source>
        <dbReference type="ARBA" id="ARBA00023054"/>
    </source>
</evidence>
<dbReference type="GeneID" id="101074244"/>
<dbReference type="AlphaFoldDB" id="A0A3B5KPK9"/>
<dbReference type="GO" id="GO:0006227">
    <property type="term" value="P:dUDP biosynthetic process"/>
    <property type="evidence" value="ECO:0007669"/>
    <property type="project" value="TreeGrafter"/>
</dbReference>
<accession>A0A3B5KPK9</accession>
<evidence type="ECO:0000256" key="4">
    <source>
        <dbReference type="ARBA" id="ARBA00022741"/>
    </source>
</evidence>
<evidence type="ECO:0000256" key="14">
    <source>
        <dbReference type="ARBA" id="ARBA00070686"/>
    </source>
</evidence>
<proteinExistence type="inferred from homology"/>
<keyword evidence="8" id="KW-0665">Pyrimidine biosynthesis</keyword>
<evidence type="ECO:0000313" key="17">
    <source>
        <dbReference type="Ensembl" id="ENSTRUP00000055300.2"/>
    </source>
</evidence>
<keyword evidence="18" id="KW-1185">Reference proteome</keyword>
<evidence type="ECO:0000256" key="13">
    <source>
        <dbReference type="ARBA" id="ARBA00066590"/>
    </source>
</evidence>
<dbReference type="InterPro" id="IPR027417">
    <property type="entry name" value="P-loop_NTPase"/>
</dbReference>
<comment type="catalytic activity">
    <reaction evidence="11">
        <text>CMP + ATP = CDP + ADP</text>
        <dbReference type="Rhea" id="RHEA:11600"/>
        <dbReference type="ChEBI" id="CHEBI:30616"/>
        <dbReference type="ChEBI" id="CHEBI:58069"/>
        <dbReference type="ChEBI" id="CHEBI:60377"/>
        <dbReference type="ChEBI" id="CHEBI:456216"/>
        <dbReference type="EC" id="2.7.4.14"/>
    </reaction>
</comment>
<dbReference type="Pfam" id="PF02223">
    <property type="entry name" value="Thymidylate_kin"/>
    <property type="match status" value="1"/>
</dbReference>
<reference evidence="17" key="3">
    <citation type="submission" date="2025-09" db="UniProtKB">
        <authorList>
            <consortium name="Ensembl"/>
        </authorList>
    </citation>
    <scope>IDENTIFICATION</scope>
</reference>
<dbReference type="InParanoid" id="A0A3B5KPK9"/>
<dbReference type="GO" id="GO:0004798">
    <property type="term" value="F:dTMP kinase activity"/>
    <property type="evidence" value="ECO:0007669"/>
    <property type="project" value="TreeGrafter"/>
</dbReference>
<comment type="similarity">
    <text evidence="2">Belongs to the thymidylate kinase family.</text>
</comment>
<evidence type="ECO:0000256" key="5">
    <source>
        <dbReference type="ARBA" id="ARBA00022777"/>
    </source>
</evidence>
<dbReference type="RefSeq" id="XP_003962538.3">
    <property type="nucleotide sequence ID" value="XM_003962489.3"/>
</dbReference>
<keyword evidence="3" id="KW-0808">Transferase</keyword>
<keyword evidence="7" id="KW-0809">Transit peptide</keyword>
<evidence type="ECO:0000256" key="7">
    <source>
        <dbReference type="ARBA" id="ARBA00022946"/>
    </source>
</evidence>
<dbReference type="Gene3D" id="3.40.50.300">
    <property type="entry name" value="P-loop containing nucleotide triphosphate hydrolases"/>
    <property type="match status" value="1"/>
</dbReference>
<dbReference type="InterPro" id="IPR039430">
    <property type="entry name" value="Thymidylate_kin-like_dom"/>
</dbReference>
<keyword evidence="9" id="KW-0175">Coiled coil</keyword>